<dbReference type="InterPro" id="IPR005475">
    <property type="entry name" value="Transketolase-like_Pyr-bd"/>
</dbReference>
<gene>
    <name evidence="6" type="ORF">ABS32_08420</name>
</gene>
<dbReference type="InterPro" id="IPR029061">
    <property type="entry name" value="THDP-binding"/>
</dbReference>
<evidence type="ECO:0000256" key="1">
    <source>
        <dbReference type="ARBA" id="ARBA00001964"/>
    </source>
</evidence>
<evidence type="ECO:0000313" key="7">
    <source>
        <dbReference type="Proteomes" id="UP000051557"/>
    </source>
</evidence>
<dbReference type="EMBL" id="LIDM01000470">
    <property type="protein sequence ID" value="KRP30744.1"/>
    <property type="molecule type" value="Genomic_DNA"/>
</dbReference>
<dbReference type="FunFam" id="3.40.50.920:FF:000001">
    <property type="entry name" value="Pyruvate dehydrogenase E1 beta subunit"/>
    <property type="match status" value="1"/>
</dbReference>
<dbReference type="AlphaFoldDB" id="A0A0R2X3U3"/>
<dbReference type="SUPFAM" id="SSF52518">
    <property type="entry name" value="Thiamin diphosphate-binding fold (THDP-binding)"/>
    <property type="match status" value="1"/>
</dbReference>
<dbReference type="PANTHER" id="PTHR43257:SF2">
    <property type="entry name" value="PYRUVATE DEHYDROGENASE E1 COMPONENT SUBUNIT BETA"/>
    <property type="match status" value="1"/>
</dbReference>
<evidence type="ECO:0000313" key="6">
    <source>
        <dbReference type="EMBL" id="KRP30744.1"/>
    </source>
</evidence>
<dbReference type="SUPFAM" id="SSF52922">
    <property type="entry name" value="TK C-terminal domain-like"/>
    <property type="match status" value="1"/>
</dbReference>
<name>A0A0R2X3U3_9BACT</name>
<dbReference type="InterPro" id="IPR033248">
    <property type="entry name" value="Transketolase_C"/>
</dbReference>
<reference evidence="6 7" key="1">
    <citation type="submission" date="2015-10" db="EMBL/GenBank/DDBJ databases">
        <title>Metagenome-Assembled Genomes uncover a global brackish microbiome.</title>
        <authorList>
            <person name="Hugerth L.W."/>
            <person name="Larsson J."/>
            <person name="Alneberg J."/>
            <person name="Lindh M.V."/>
            <person name="Legrand C."/>
            <person name="Pinhassi J."/>
            <person name="Andersson A.F."/>
        </authorList>
    </citation>
    <scope>NUCLEOTIDE SEQUENCE [LARGE SCALE GENOMIC DNA]</scope>
    <source>
        <strain evidence="6">BACL9 MAG-120820-bin42</strain>
    </source>
</reference>
<proteinExistence type="predicted"/>
<dbReference type="Gene3D" id="3.40.50.920">
    <property type="match status" value="1"/>
</dbReference>
<dbReference type="InterPro" id="IPR009014">
    <property type="entry name" value="Transketo_C/PFOR_II"/>
</dbReference>
<dbReference type="Gene3D" id="3.40.50.970">
    <property type="match status" value="1"/>
</dbReference>
<sequence length="233" mass="24962">DQIVNNAGAIRYMSGGQYSIPIVFRGSSGAGLQVGATHSHTPENWYANVPALTVITPAFPDDAKGLLKSAIRSNNPVCFIENEKLYGFKDEVPDGEILTTIGQARIRREGSQVTLIANSASTHVALAAAVQLEADGISAEVLDLRTIKPLDMPAILGSVAKTNRVVIVEENKPFAGWGAQVAYEIQHRSFDDLDAPIERVTGLDTPQPYARVLEQAVMPSAERVTVAAKKTLA</sequence>
<keyword evidence="2" id="KW-0560">Oxidoreductase</keyword>
<feature type="domain" description="Transketolase C-terminal" evidence="5">
    <location>
        <begin position="102"/>
        <end position="224"/>
    </location>
</feature>
<evidence type="ECO:0000259" key="4">
    <source>
        <dbReference type="Pfam" id="PF02779"/>
    </source>
</evidence>
<evidence type="ECO:0000256" key="3">
    <source>
        <dbReference type="ARBA" id="ARBA00023052"/>
    </source>
</evidence>
<dbReference type="PANTHER" id="PTHR43257">
    <property type="entry name" value="PYRUVATE DEHYDROGENASE E1 COMPONENT BETA SUBUNIT"/>
    <property type="match status" value="1"/>
</dbReference>
<evidence type="ECO:0000259" key="5">
    <source>
        <dbReference type="Pfam" id="PF02780"/>
    </source>
</evidence>
<feature type="domain" description="Transketolase-like pyrimidine-binding" evidence="4">
    <location>
        <begin position="7"/>
        <end position="87"/>
    </location>
</feature>
<keyword evidence="3" id="KW-0786">Thiamine pyrophosphate</keyword>
<feature type="non-terminal residue" evidence="6">
    <location>
        <position position="1"/>
    </location>
</feature>
<dbReference type="Pfam" id="PF02780">
    <property type="entry name" value="Transketolase_C"/>
    <property type="match status" value="1"/>
</dbReference>
<keyword evidence="6" id="KW-0670">Pyruvate</keyword>
<dbReference type="Pfam" id="PF02779">
    <property type="entry name" value="Transket_pyr"/>
    <property type="match status" value="1"/>
</dbReference>
<protein>
    <submittedName>
        <fullName evidence="6">Pyruvate dehydrogenase</fullName>
    </submittedName>
</protein>
<organism evidence="6 7">
    <name type="scientific">Verrucomicrobia subdivision 6 bacterium BACL9 MAG-120820-bin42</name>
    <dbReference type="NCBI Taxonomy" id="1655634"/>
    <lineage>
        <taxon>Bacteria</taxon>
        <taxon>Pseudomonadati</taxon>
        <taxon>Verrucomicrobiota</taxon>
        <taxon>Verrucomicrobiia</taxon>
        <taxon>Verrucomicrobiales</taxon>
        <taxon>Verrucomicrobia subdivision 6</taxon>
    </lineage>
</organism>
<dbReference type="GO" id="GO:0016491">
    <property type="term" value="F:oxidoreductase activity"/>
    <property type="evidence" value="ECO:0007669"/>
    <property type="project" value="UniProtKB-KW"/>
</dbReference>
<evidence type="ECO:0000256" key="2">
    <source>
        <dbReference type="ARBA" id="ARBA00023002"/>
    </source>
</evidence>
<comment type="caution">
    <text evidence="6">The sequence shown here is derived from an EMBL/GenBank/DDBJ whole genome shotgun (WGS) entry which is preliminary data.</text>
</comment>
<dbReference type="Proteomes" id="UP000051557">
    <property type="component" value="Unassembled WGS sequence"/>
</dbReference>
<accession>A0A0R2X3U3</accession>
<comment type="cofactor">
    <cofactor evidence="1">
        <name>thiamine diphosphate</name>
        <dbReference type="ChEBI" id="CHEBI:58937"/>
    </cofactor>
</comment>